<dbReference type="Proteomes" id="UP000706580">
    <property type="component" value="Unassembled WGS sequence"/>
</dbReference>
<keyword evidence="1" id="KW-0472">Membrane</keyword>
<evidence type="ECO:0000256" key="1">
    <source>
        <dbReference type="SAM" id="Phobius"/>
    </source>
</evidence>
<protein>
    <submittedName>
        <fullName evidence="2">Uncharacterized protein</fullName>
    </submittedName>
</protein>
<name>A0ABS7RQD6_9ENTR</name>
<accession>A0ABS7RQD6</accession>
<reference evidence="2 3" key="1">
    <citation type="submission" date="2020-11" db="EMBL/GenBank/DDBJ databases">
        <title>Draft Genome of Enterobacter sp. strain EMC7.</title>
        <authorList>
            <person name="Barman P."/>
            <person name="Sinha S."/>
            <person name="Sen S."/>
            <person name="Chakraborty R."/>
        </authorList>
    </citation>
    <scope>NUCLEOTIDE SEQUENCE [LARGE SCALE GENOMIC DNA]</scope>
    <source>
        <strain evidence="2 3">EMC7</strain>
    </source>
</reference>
<feature type="transmembrane region" description="Helical" evidence="1">
    <location>
        <begin position="63"/>
        <end position="87"/>
    </location>
</feature>
<organism evidence="2 3">
    <name type="scientific">Leclercia barmai</name>
    <dbReference type="NCBI Taxonomy" id="2785629"/>
    <lineage>
        <taxon>Bacteria</taxon>
        <taxon>Pseudomonadati</taxon>
        <taxon>Pseudomonadota</taxon>
        <taxon>Gammaproteobacteria</taxon>
        <taxon>Enterobacterales</taxon>
        <taxon>Enterobacteriaceae</taxon>
        <taxon>Leclercia</taxon>
    </lineage>
</organism>
<gene>
    <name evidence="2" type="ORF">ITX56_01770</name>
</gene>
<keyword evidence="1" id="KW-1133">Transmembrane helix</keyword>
<sequence>MAEFIFFKKGNSVAALDKADAQGARMLIEQGYIRQFEEITAPDGQHALARFDDIKKEEELGPFVWATGALFCGLIVPVIGLIGWLLLR</sequence>
<comment type="caution">
    <text evidence="2">The sequence shown here is derived from an EMBL/GenBank/DDBJ whole genome shotgun (WGS) entry which is preliminary data.</text>
</comment>
<evidence type="ECO:0000313" key="3">
    <source>
        <dbReference type="Proteomes" id="UP000706580"/>
    </source>
</evidence>
<proteinExistence type="predicted"/>
<dbReference type="RefSeq" id="WP_139563241.1">
    <property type="nucleotide sequence ID" value="NZ_JADMNK010000001.1"/>
</dbReference>
<keyword evidence="3" id="KW-1185">Reference proteome</keyword>
<evidence type="ECO:0000313" key="2">
    <source>
        <dbReference type="EMBL" id="MBZ0056559.1"/>
    </source>
</evidence>
<dbReference type="EMBL" id="JADMNK010000001">
    <property type="protein sequence ID" value="MBZ0056559.1"/>
    <property type="molecule type" value="Genomic_DNA"/>
</dbReference>
<keyword evidence="1" id="KW-0812">Transmembrane</keyword>